<dbReference type="AlphaFoldDB" id="A0A6A5SWX3"/>
<keyword evidence="3" id="KW-1185">Reference proteome</keyword>
<proteinExistence type="predicted"/>
<name>A0A6A5SWX3_9PLEO</name>
<accession>A0A6A5SWX3</accession>
<organism evidence="2 3">
    <name type="scientific">Clathrospora elynae</name>
    <dbReference type="NCBI Taxonomy" id="706981"/>
    <lineage>
        <taxon>Eukaryota</taxon>
        <taxon>Fungi</taxon>
        <taxon>Dikarya</taxon>
        <taxon>Ascomycota</taxon>
        <taxon>Pezizomycotina</taxon>
        <taxon>Dothideomycetes</taxon>
        <taxon>Pleosporomycetidae</taxon>
        <taxon>Pleosporales</taxon>
        <taxon>Diademaceae</taxon>
        <taxon>Clathrospora</taxon>
    </lineage>
</organism>
<evidence type="ECO:0000256" key="1">
    <source>
        <dbReference type="SAM" id="MobiDB-lite"/>
    </source>
</evidence>
<reference evidence="2" key="1">
    <citation type="journal article" date="2020" name="Stud. Mycol.">
        <title>101 Dothideomycetes genomes: a test case for predicting lifestyles and emergence of pathogens.</title>
        <authorList>
            <person name="Haridas S."/>
            <person name="Albert R."/>
            <person name="Binder M."/>
            <person name="Bloem J."/>
            <person name="Labutti K."/>
            <person name="Salamov A."/>
            <person name="Andreopoulos B."/>
            <person name="Baker S."/>
            <person name="Barry K."/>
            <person name="Bills G."/>
            <person name="Bluhm B."/>
            <person name="Cannon C."/>
            <person name="Castanera R."/>
            <person name="Culley D."/>
            <person name="Daum C."/>
            <person name="Ezra D."/>
            <person name="Gonzalez J."/>
            <person name="Henrissat B."/>
            <person name="Kuo A."/>
            <person name="Liang C."/>
            <person name="Lipzen A."/>
            <person name="Lutzoni F."/>
            <person name="Magnuson J."/>
            <person name="Mondo S."/>
            <person name="Nolan M."/>
            <person name="Ohm R."/>
            <person name="Pangilinan J."/>
            <person name="Park H.-J."/>
            <person name="Ramirez L."/>
            <person name="Alfaro M."/>
            <person name="Sun H."/>
            <person name="Tritt A."/>
            <person name="Yoshinaga Y."/>
            <person name="Zwiers L.-H."/>
            <person name="Turgeon B."/>
            <person name="Goodwin S."/>
            <person name="Spatafora J."/>
            <person name="Crous P."/>
            <person name="Grigoriev I."/>
        </authorList>
    </citation>
    <scope>NUCLEOTIDE SEQUENCE</scope>
    <source>
        <strain evidence="2">CBS 161.51</strain>
    </source>
</reference>
<sequence>MGRGAYDTTDPSASKSSAAMEAIRQHDIEKMAEATQAAQEEAVAALAKLVKSKKSRGIVAARNPTKEEAAQAETNESEAEGEATAKP</sequence>
<protein>
    <submittedName>
        <fullName evidence="2">Uncharacterized protein</fullName>
    </submittedName>
</protein>
<dbReference type="EMBL" id="ML976017">
    <property type="protein sequence ID" value="KAF1944348.1"/>
    <property type="molecule type" value="Genomic_DNA"/>
</dbReference>
<feature type="region of interest" description="Disordered" evidence="1">
    <location>
        <begin position="1"/>
        <end position="21"/>
    </location>
</feature>
<dbReference type="Proteomes" id="UP000800038">
    <property type="component" value="Unassembled WGS sequence"/>
</dbReference>
<gene>
    <name evidence="2" type="ORF">EJ02DRAFT_432438</name>
</gene>
<evidence type="ECO:0000313" key="2">
    <source>
        <dbReference type="EMBL" id="KAF1944348.1"/>
    </source>
</evidence>
<feature type="region of interest" description="Disordered" evidence="1">
    <location>
        <begin position="54"/>
        <end position="87"/>
    </location>
</feature>
<evidence type="ECO:0000313" key="3">
    <source>
        <dbReference type="Proteomes" id="UP000800038"/>
    </source>
</evidence>